<dbReference type="EMBL" id="MJLZ01000011">
    <property type="protein sequence ID" value="RLM25771.1"/>
    <property type="molecule type" value="Genomic_DNA"/>
</dbReference>
<dbReference type="SUPFAM" id="SSF160113">
    <property type="entry name" value="YegP-like"/>
    <property type="match status" value="2"/>
</dbReference>
<dbReference type="InterPro" id="IPR051141">
    <property type="entry name" value="UPF0339_domain"/>
</dbReference>
<feature type="domain" description="DUF1508" evidence="2">
    <location>
        <begin position="11"/>
        <end position="57"/>
    </location>
</feature>
<comment type="caution">
    <text evidence="3">The sequence shown here is derived from an EMBL/GenBank/DDBJ whole genome shotgun (WGS) entry which is preliminary data.</text>
</comment>
<dbReference type="InterPro" id="IPR036913">
    <property type="entry name" value="YegP-like_sf"/>
</dbReference>
<name>A0A421DQB8_9GAMM</name>
<protein>
    <recommendedName>
        <fullName evidence="2">DUF1508 domain-containing protein</fullName>
    </recommendedName>
</protein>
<dbReference type="Gene3D" id="2.30.29.80">
    <property type="match status" value="1"/>
</dbReference>
<evidence type="ECO:0000259" key="2">
    <source>
        <dbReference type="Pfam" id="PF07411"/>
    </source>
</evidence>
<evidence type="ECO:0000313" key="3">
    <source>
        <dbReference type="EMBL" id="RLM25771.1"/>
    </source>
</evidence>
<gene>
    <name evidence="3" type="ORF">BIY29_06820</name>
</gene>
<dbReference type="OrthoDB" id="9802792at2"/>
<reference evidence="3 4" key="1">
    <citation type="submission" date="2016-09" db="EMBL/GenBank/DDBJ databases">
        <authorList>
            <person name="Doonan J."/>
            <person name="Pachebat J.A."/>
            <person name="Golyshin P.N."/>
            <person name="Denman S."/>
            <person name="Mcdonald J.E."/>
        </authorList>
    </citation>
    <scope>NUCLEOTIDE SEQUENCE [LARGE SCALE GENOMIC DNA]</scope>
    <source>
        <strain evidence="3 4">NCPPB 3934</strain>
    </source>
</reference>
<dbReference type="Proteomes" id="UP000285648">
    <property type="component" value="Unassembled WGS sequence"/>
</dbReference>
<proteinExistence type="inferred from homology"/>
<dbReference type="RefSeq" id="WP_121574439.1">
    <property type="nucleotide sequence ID" value="NZ_MJLZ01000011.1"/>
</dbReference>
<organism evidence="3 4">
    <name type="scientific">Brenneria alni</name>
    <dbReference type="NCBI Taxonomy" id="71656"/>
    <lineage>
        <taxon>Bacteria</taxon>
        <taxon>Pseudomonadati</taxon>
        <taxon>Pseudomonadota</taxon>
        <taxon>Gammaproteobacteria</taxon>
        <taxon>Enterobacterales</taxon>
        <taxon>Pectobacteriaceae</taxon>
        <taxon>Brenneria</taxon>
    </lineage>
</organism>
<dbReference type="Pfam" id="PF07411">
    <property type="entry name" value="DUF1508"/>
    <property type="match status" value="2"/>
</dbReference>
<sequence>MSGKFEIYQGKDSQFYFRLKAGNGEPILASEGYTTKANCKNGIESVKKNAPDDSRYERLTAKDGSPYFTLTSTNHQVIGRSETYSSADARDKGIASVKKNAPDAIIDDLTD</sequence>
<evidence type="ECO:0000256" key="1">
    <source>
        <dbReference type="ARBA" id="ARBA00007576"/>
    </source>
</evidence>
<feature type="domain" description="DUF1508" evidence="2">
    <location>
        <begin position="61"/>
        <end position="108"/>
    </location>
</feature>
<keyword evidence="4" id="KW-1185">Reference proteome</keyword>
<dbReference type="AlphaFoldDB" id="A0A421DQB8"/>
<dbReference type="InterPro" id="IPR010879">
    <property type="entry name" value="DUF1508"/>
</dbReference>
<accession>A0A421DQB8</accession>
<evidence type="ECO:0000313" key="4">
    <source>
        <dbReference type="Proteomes" id="UP000285648"/>
    </source>
</evidence>
<dbReference type="PANTHER" id="PTHR40606:SF1">
    <property type="entry name" value="UPF0339 PROTEIN YEGP"/>
    <property type="match status" value="1"/>
</dbReference>
<comment type="similarity">
    <text evidence="1">Belongs to the UPF0339 family. Duplicated subfamily.</text>
</comment>
<dbReference type="PANTHER" id="PTHR40606">
    <property type="match status" value="1"/>
</dbReference>